<dbReference type="PANTHER" id="PTHR11895:SF7">
    <property type="entry name" value="GLUTAMYL-TRNA(GLN) AMIDOTRANSFERASE SUBUNIT A, MITOCHONDRIAL"/>
    <property type="match status" value="1"/>
</dbReference>
<comment type="caution">
    <text evidence="5">The sequence shown here is derived from an EMBL/GenBank/DDBJ whole genome shotgun (WGS) entry which is preliminary data.</text>
</comment>
<feature type="domain" description="Amidase" evidence="4">
    <location>
        <begin position="28"/>
        <end position="445"/>
    </location>
</feature>
<dbReference type="Pfam" id="PF01425">
    <property type="entry name" value="Amidase"/>
    <property type="match status" value="1"/>
</dbReference>
<dbReference type="InterPro" id="IPR036928">
    <property type="entry name" value="AS_sf"/>
</dbReference>
<dbReference type="InterPro" id="IPR023631">
    <property type="entry name" value="Amidase_dom"/>
</dbReference>
<protein>
    <recommendedName>
        <fullName evidence="3">Indoleacetamide hydrolase</fullName>
    </recommendedName>
</protein>
<dbReference type="Gene3D" id="3.90.1300.10">
    <property type="entry name" value="Amidase signature (AS) domain"/>
    <property type="match status" value="1"/>
</dbReference>
<dbReference type="PROSITE" id="PS00571">
    <property type="entry name" value="AMIDASES"/>
    <property type="match status" value="1"/>
</dbReference>
<sequence>MNTADYLKHDAVGLAKAVASKEVTATELAKTAIEIIETLNPTINAVICKDYERALEAASRPADGPLAGVPFLLKDVYLYTEGMPTTWGSRYLKGSKPRPDSTMVQQWRRAGLTILGKTNAPEFAAEFVTEPLAYGKTINPWNAGLTVGGSSGGAAAAVASGMVPLAHATDLGGSIRIPAACCGLYGFKPTAGLNSSGPYFKEIAHGLNSDHVLTRSVRDSAASLDVTAESGRDAGNYLGKLYNDPGKLRIVATVHAADGTMAGANQVAAVEHAVAILRDLGHDVVLRDKSPLTAVGDWFDLLWIDDIAPLLAEQAKECGFDPRTDELEPMTWAALHILRDAGEGAVADALRLRAETAKAHLALFEQFDVLLTPSLASDPGPLGTLGFSDLGSMNKWAEAGYSFAPFSILANVSGQPAASLPLPMAAHEVPVGVQIMAAPHRDLLILQLSRQIEASVNWAESISGTGIPCMRPCLGQTGPPDDVCLTVPSFLTARSSSRG</sequence>
<accession>A0A936YVB2</accession>
<dbReference type="PANTHER" id="PTHR11895">
    <property type="entry name" value="TRANSAMIDASE"/>
    <property type="match status" value="1"/>
</dbReference>
<name>A0A936YVB2_9HYPH</name>
<evidence type="ECO:0000313" key="6">
    <source>
        <dbReference type="Proteomes" id="UP000633219"/>
    </source>
</evidence>
<evidence type="ECO:0000256" key="1">
    <source>
        <dbReference type="ARBA" id="ARBA00003871"/>
    </source>
</evidence>
<dbReference type="RefSeq" id="WP_201660053.1">
    <property type="nucleotide sequence ID" value="NZ_JAEQNC010000008.1"/>
</dbReference>
<dbReference type="AlphaFoldDB" id="A0A936YVB2"/>
<keyword evidence="6" id="KW-1185">Reference proteome</keyword>
<evidence type="ECO:0000256" key="2">
    <source>
        <dbReference type="ARBA" id="ARBA00009199"/>
    </source>
</evidence>
<dbReference type="Proteomes" id="UP000633219">
    <property type="component" value="Unassembled WGS sequence"/>
</dbReference>
<dbReference type="EMBL" id="JAEQNC010000008">
    <property type="protein sequence ID" value="MBL0373500.1"/>
    <property type="molecule type" value="Genomic_DNA"/>
</dbReference>
<evidence type="ECO:0000313" key="5">
    <source>
        <dbReference type="EMBL" id="MBL0373500.1"/>
    </source>
</evidence>
<evidence type="ECO:0000259" key="4">
    <source>
        <dbReference type="Pfam" id="PF01425"/>
    </source>
</evidence>
<dbReference type="InterPro" id="IPR000120">
    <property type="entry name" value="Amidase"/>
</dbReference>
<organism evidence="5 6">
    <name type="scientific">Rhizobium setariae</name>
    <dbReference type="NCBI Taxonomy" id="2801340"/>
    <lineage>
        <taxon>Bacteria</taxon>
        <taxon>Pseudomonadati</taxon>
        <taxon>Pseudomonadota</taxon>
        <taxon>Alphaproteobacteria</taxon>
        <taxon>Hyphomicrobiales</taxon>
        <taxon>Rhizobiaceae</taxon>
        <taxon>Rhizobium/Agrobacterium group</taxon>
        <taxon>Rhizobium</taxon>
    </lineage>
</organism>
<gene>
    <name evidence="5" type="ORF">JJB09_15825</name>
</gene>
<dbReference type="SUPFAM" id="SSF75304">
    <property type="entry name" value="Amidase signature (AS) enzymes"/>
    <property type="match status" value="1"/>
</dbReference>
<dbReference type="InterPro" id="IPR020556">
    <property type="entry name" value="Amidase_CS"/>
</dbReference>
<reference evidence="5" key="1">
    <citation type="submission" date="2021-01" db="EMBL/GenBank/DDBJ databases">
        <title>Rhizobium sp. strain KVB221 16S ribosomal RNA gene Genome sequencing and assembly.</title>
        <authorList>
            <person name="Kang M."/>
        </authorList>
    </citation>
    <scope>NUCLEOTIDE SEQUENCE</scope>
    <source>
        <strain evidence="5">KVB221</strain>
    </source>
</reference>
<comment type="similarity">
    <text evidence="2">Belongs to the amidase family.</text>
</comment>
<evidence type="ECO:0000256" key="3">
    <source>
        <dbReference type="ARBA" id="ARBA00021874"/>
    </source>
</evidence>
<dbReference type="GO" id="GO:0003824">
    <property type="term" value="F:catalytic activity"/>
    <property type="evidence" value="ECO:0007669"/>
    <property type="project" value="InterPro"/>
</dbReference>
<comment type="function">
    <text evidence="1">Hydrolyzes indole-3-acetamide (IAM) into indole-3-acetic acid (IAA).</text>
</comment>
<proteinExistence type="inferred from homology"/>